<evidence type="ECO:0000256" key="5">
    <source>
        <dbReference type="ARBA" id="ARBA00023163"/>
    </source>
</evidence>
<keyword evidence="3" id="KW-0731">Sigma factor</keyword>
<evidence type="ECO:0000259" key="8">
    <source>
        <dbReference type="Pfam" id="PF08281"/>
    </source>
</evidence>
<dbReference type="EMBL" id="JADKPN010000010">
    <property type="protein sequence ID" value="MBF4764613.1"/>
    <property type="molecule type" value="Genomic_DNA"/>
</dbReference>
<gene>
    <name evidence="10" type="ORF">ISU07_15885</name>
</gene>
<dbReference type="PANTHER" id="PTHR43133:SF8">
    <property type="entry name" value="RNA POLYMERASE SIGMA FACTOR HI_1459-RELATED"/>
    <property type="match status" value="1"/>
</dbReference>
<dbReference type="InterPro" id="IPR013249">
    <property type="entry name" value="RNA_pol_sigma70_r4_t2"/>
</dbReference>
<feature type="region of interest" description="Disordered" evidence="6">
    <location>
        <begin position="328"/>
        <end position="474"/>
    </location>
</feature>
<feature type="domain" description="Putative zinc-finger" evidence="9">
    <location>
        <begin position="197"/>
        <end position="231"/>
    </location>
</feature>
<dbReference type="Gene3D" id="1.10.10.10">
    <property type="entry name" value="Winged helix-like DNA-binding domain superfamily/Winged helix DNA-binding domain"/>
    <property type="match status" value="1"/>
</dbReference>
<evidence type="ECO:0000313" key="10">
    <source>
        <dbReference type="EMBL" id="MBF4764613.1"/>
    </source>
</evidence>
<dbReference type="PANTHER" id="PTHR43133">
    <property type="entry name" value="RNA POLYMERASE ECF-TYPE SIGMA FACTO"/>
    <property type="match status" value="1"/>
</dbReference>
<proteinExistence type="inferred from homology"/>
<dbReference type="InterPro" id="IPR013324">
    <property type="entry name" value="RNA_pol_sigma_r3/r4-like"/>
</dbReference>
<sequence length="611" mass="61394">MDVELGDELSRLGDADLVARARDGEDAPYAELFRRHRPAATALARTLTDRAAADDVVAEAFEKLLTRIRAGGGPQSAFRPYLLQTVRTVSVDASRRTRRLVVADDPEAAAEPDAPPEDSLFDTVYERTTLARAFGALPDRWQTFLWLSFVEGADRQEIATILGINVGGVSALGYRAREGLRRAYLDAHLVSAPTTTCAEVWPLLSGAVRGGLTPAQSKKVDGHVAACEYCRSALAELDSVNARLGVLLAPLVLGAAAPAYLGAVGQAHGAASSGTIGPGAVETSGSAAKAGILGLVKGGAASMAVVASTSTVALVAMLAVFTAPLGSEPSADPGPDQITSDVANRLGSQPTEGLSAPTATDGSATPALATSGGAPTSGVTPTAGPPTASTDPSGGPTGLPTSGGPTTYPTYNPTTLWTTTPTVGPTGGPTSHPTPTGVGDPTTLPTSDTSPTDAPTGGGGPASSATPDPTQDPTAAVNVAASLGTLTLTPRPESPGLPMQVAVPVSLSGGTADLAIDVTVAGLTNYVEVTGGSYGAWTCGAITPMAGNPKIAKVQCQLPNAAPKDALDLGLNINYVSDSASFTADLSVLTPAVDATAGDDTSTTTLPPRHS</sequence>
<dbReference type="GO" id="GO:0006352">
    <property type="term" value="P:DNA-templated transcription initiation"/>
    <property type="evidence" value="ECO:0007669"/>
    <property type="project" value="InterPro"/>
</dbReference>
<dbReference type="Pfam" id="PF13490">
    <property type="entry name" value="zf-HC2"/>
    <property type="match status" value="1"/>
</dbReference>
<dbReference type="SUPFAM" id="SSF88946">
    <property type="entry name" value="Sigma2 domain of RNA polymerase sigma factors"/>
    <property type="match status" value="1"/>
</dbReference>
<feature type="compositionally biased region" description="Polar residues" evidence="6">
    <location>
        <begin position="337"/>
        <end position="363"/>
    </location>
</feature>
<feature type="compositionally biased region" description="Low complexity" evidence="6">
    <location>
        <begin position="389"/>
        <end position="455"/>
    </location>
</feature>
<dbReference type="NCBIfam" id="TIGR02937">
    <property type="entry name" value="sigma70-ECF"/>
    <property type="match status" value="1"/>
</dbReference>
<keyword evidence="5" id="KW-0804">Transcription</keyword>
<accession>A0A930VDQ2</accession>
<evidence type="ECO:0000256" key="1">
    <source>
        <dbReference type="ARBA" id="ARBA00010641"/>
    </source>
</evidence>
<dbReference type="GO" id="GO:0016987">
    <property type="term" value="F:sigma factor activity"/>
    <property type="evidence" value="ECO:0007669"/>
    <property type="project" value="UniProtKB-KW"/>
</dbReference>
<evidence type="ECO:0000256" key="2">
    <source>
        <dbReference type="ARBA" id="ARBA00023015"/>
    </source>
</evidence>
<dbReference type="AlphaFoldDB" id="A0A930VDQ2"/>
<evidence type="ECO:0000256" key="4">
    <source>
        <dbReference type="ARBA" id="ARBA00023125"/>
    </source>
</evidence>
<dbReference type="Gene3D" id="1.10.1740.10">
    <property type="match status" value="1"/>
</dbReference>
<dbReference type="InterPro" id="IPR041916">
    <property type="entry name" value="Anti_sigma_zinc_sf"/>
</dbReference>
<dbReference type="Gene3D" id="1.10.10.1320">
    <property type="entry name" value="Anti-sigma factor, zinc-finger domain"/>
    <property type="match status" value="1"/>
</dbReference>
<dbReference type="InterPro" id="IPR027383">
    <property type="entry name" value="Znf_put"/>
</dbReference>
<evidence type="ECO:0000259" key="9">
    <source>
        <dbReference type="Pfam" id="PF13490"/>
    </source>
</evidence>
<keyword evidence="11" id="KW-1185">Reference proteome</keyword>
<keyword evidence="2" id="KW-0805">Transcription regulation</keyword>
<name>A0A930VDQ2_9ACTN</name>
<evidence type="ECO:0000256" key="3">
    <source>
        <dbReference type="ARBA" id="ARBA00023082"/>
    </source>
</evidence>
<comment type="similarity">
    <text evidence="1">Belongs to the sigma-70 factor family. ECF subfamily.</text>
</comment>
<comment type="caution">
    <text evidence="10">The sequence shown here is derived from an EMBL/GenBank/DDBJ whole genome shotgun (WGS) entry which is preliminary data.</text>
</comment>
<reference evidence="10" key="1">
    <citation type="submission" date="2020-11" db="EMBL/GenBank/DDBJ databases">
        <title>Nocardioides sp. nov., isolated from Soil of Cynanchum wilfordii Hemsley rhizosphere.</title>
        <authorList>
            <person name="Lee J.-S."/>
            <person name="Suh M.K."/>
            <person name="Kim J.-S."/>
        </authorList>
    </citation>
    <scope>NUCLEOTIDE SEQUENCE</scope>
    <source>
        <strain evidence="10">KCTC 19275</strain>
    </source>
</reference>
<dbReference type="InterPro" id="IPR036388">
    <property type="entry name" value="WH-like_DNA-bd_sf"/>
</dbReference>
<feature type="domain" description="RNA polymerase sigma factor 70 region 4 type 2" evidence="8">
    <location>
        <begin position="130"/>
        <end position="178"/>
    </location>
</feature>
<dbReference type="GO" id="GO:0003677">
    <property type="term" value="F:DNA binding"/>
    <property type="evidence" value="ECO:0007669"/>
    <property type="project" value="UniProtKB-KW"/>
</dbReference>
<dbReference type="InterPro" id="IPR014284">
    <property type="entry name" value="RNA_pol_sigma-70_dom"/>
</dbReference>
<organism evidence="10 11">
    <name type="scientific">Nocardioides islandensis</name>
    <dbReference type="NCBI Taxonomy" id="433663"/>
    <lineage>
        <taxon>Bacteria</taxon>
        <taxon>Bacillati</taxon>
        <taxon>Actinomycetota</taxon>
        <taxon>Actinomycetes</taxon>
        <taxon>Propionibacteriales</taxon>
        <taxon>Nocardioidaceae</taxon>
        <taxon>Nocardioides</taxon>
    </lineage>
</organism>
<evidence type="ECO:0000313" key="11">
    <source>
        <dbReference type="Proteomes" id="UP000640489"/>
    </source>
</evidence>
<keyword evidence="4" id="KW-0238">DNA-binding</keyword>
<dbReference type="Proteomes" id="UP000640489">
    <property type="component" value="Unassembled WGS sequence"/>
</dbReference>
<dbReference type="InterPro" id="IPR013325">
    <property type="entry name" value="RNA_pol_sigma_r2"/>
</dbReference>
<dbReference type="InterPro" id="IPR039425">
    <property type="entry name" value="RNA_pol_sigma-70-like"/>
</dbReference>
<dbReference type="RefSeq" id="WP_194707801.1">
    <property type="nucleotide sequence ID" value="NZ_JADKPN010000010.1"/>
</dbReference>
<dbReference type="Pfam" id="PF04542">
    <property type="entry name" value="Sigma70_r2"/>
    <property type="match status" value="1"/>
</dbReference>
<dbReference type="Pfam" id="PF08281">
    <property type="entry name" value="Sigma70_r4_2"/>
    <property type="match status" value="1"/>
</dbReference>
<evidence type="ECO:0000259" key="7">
    <source>
        <dbReference type="Pfam" id="PF04542"/>
    </source>
</evidence>
<feature type="domain" description="RNA polymerase sigma-70 region 2" evidence="7">
    <location>
        <begin position="32"/>
        <end position="99"/>
    </location>
</feature>
<dbReference type="InterPro" id="IPR007627">
    <property type="entry name" value="RNA_pol_sigma70_r2"/>
</dbReference>
<evidence type="ECO:0000256" key="6">
    <source>
        <dbReference type="SAM" id="MobiDB-lite"/>
    </source>
</evidence>
<protein>
    <submittedName>
        <fullName evidence="10">Sigma-70 family RNA polymerase sigma factor</fullName>
    </submittedName>
</protein>
<dbReference type="SUPFAM" id="SSF88659">
    <property type="entry name" value="Sigma3 and sigma4 domains of RNA polymerase sigma factors"/>
    <property type="match status" value="1"/>
</dbReference>
<dbReference type="CDD" id="cd06171">
    <property type="entry name" value="Sigma70_r4"/>
    <property type="match status" value="1"/>
</dbReference>